<dbReference type="InterPro" id="IPR038607">
    <property type="entry name" value="PhoD-like_sf"/>
</dbReference>
<organism evidence="3 4">
    <name type="scientific">Arenibacter aquaticus</name>
    <dbReference type="NCBI Taxonomy" id="2489054"/>
    <lineage>
        <taxon>Bacteria</taxon>
        <taxon>Pseudomonadati</taxon>
        <taxon>Bacteroidota</taxon>
        <taxon>Flavobacteriia</taxon>
        <taxon>Flavobacteriales</taxon>
        <taxon>Flavobacteriaceae</taxon>
        <taxon>Arenibacter</taxon>
    </lineage>
</organism>
<dbReference type="Proteomes" id="UP000267585">
    <property type="component" value="Unassembled WGS sequence"/>
</dbReference>
<evidence type="ECO:0000313" key="3">
    <source>
        <dbReference type="EMBL" id="RTE54052.1"/>
    </source>
</evidence>
<dbReference type="InterPro" id="IPR029052">
    <property type="entry name" value="Metallo-depent_PP-like"/>
</dbReference>
<dbReference type="Pfam" id="PF09423">
    <property type="entry name" value="PhoD"/>
    <property type="match status" value="2"/>
</dbReference>
<dbReference type="InterPro" id="IPR052900">
    <property type="entry name" value="Phospholipid_Metab_Enz"/>
</dbReference>
<keyword evidence="4" id="KW-1185">Reference proteome</keyword>
<dbReference type="InterPro" id="IPR018946">
    <property type="entry name" value="PhoD-like_MPP"/>
</dbReference>
<comment type="caution">
    <text evidence="3">The sequence shown here is derived from an EMBL/GenBank/DDBJ whole genome shotgun (WGS) entry which is preliminary data.</text>
</comment>
<dbReference type="AlphaFoldDB" id="A0A3S0AEY5"/>
<dbReference type="Gene3D" id="2.60.40.380">
    <property type="entry name" value="Purple acid phosphatase-like, N-terminal"/>
    <property type="match status" value="1"/>
</dbReference>
<dbReference type="OrthoDB" id="9763616at2"/>
<proteinExistence type="predicted"/>
<dbReference type="SUPFAM" id="SSF56300">
    <property type="entry name" value="Metallo-dependent phosphatases"/>
    <property type="match status" value="1"/>
</dbReference>
<dbReference type="EMBL" id="RQPJ01000003">
    <property type="protein sequence ID" value="RTE54052.1"/>
    <property type="molecule type" value="Genomic_DNA"/>
</dbReference>
<gene>
    <name evidence="3" type="ORF">EHW67_08995</name>
</gene>
<evidence type="ECO:0000259" key="1">
    <source>
        <dbReference type="Pfam" id="PF09423"/>
    </source>
</evidence>
<feature type="domain" description="PhoD-like phosphatase metallophosphatase" evidence="1">
    <location>
        <begin position="379"/>
        <end position="519"/>
    </location>
</feature>
<dbReference type="PANTHER" id="PTHR43606:SF2">
    <property type="entry name" value="ALKALINE PHOSPHATASE FAMILY PROTEIN (AFU_ORTHOLOGUE AFUA_5G03860)"/>
    <property type="match status" value="1"/>
</dbReference>
<accession>A0A3S0AEY5</accession>
<reference evidence="3 4" key="1">
    <citation type="submission" date="2018-11" db="EMBL/GenBank/DDBJ databases">
        <title>Arenibacter aquaticus sp.nov., a marine bacterium isolated from surface seawater in the South China Sea.</title>
        <authorList>
            <person name="Guo J."/>
            <person name="Sun J."/>
        </authorList>
    </citation>
    <scope>NUCLEOTIDE SEQUENCE [LARGE SCALE GENOMIC DNA]</scope>
    <source>
        <strain evidence="3 4">GUO666</strain>
    </source>
</reference>
<sequence>MIMQIVLKLRILFLIITFPSWSQVGNTITHGPILGHITHNSVRIWGRTASPGPFNIVYQKIEDTYQTPKSVEANSFRADDTTGWTTLTNLEPDTVYSYYLQVDGNKSKEGSFRTLPDAKDYVNGTHNPEGLFNFRFEYGSCASQNPANGIGPSLPTYTTMLNEVKDKINFAVMNGDWLYEEKRDYPLSEWLKANEIGENGKPKVVSHAPTVVGVWENYKSYLDKAENLAEWHRHVPSYFTFDDHELINDIWGAGTAGRRDRRTVFRDIGTAAWYDYLGWANPIEFDQDIQFGKGNFKKGSDILTDPKTDFTAMDLKQMGNLHVLWGTPTAGVDEIALDSIDDGNPNSKVYDIVEVINKHKLRISPAAVANGSGDYSIARKSYSKFTVGNCDFFLLDTRTHREWHDTQNRDQPGLTMLGKDQLQWLKEEMKNSQADFLFLFSSVPFMIPHIGAGGYAMTSNKDESWTVFLDEREKLINFWEGLEQPVFVLTGDLHNSFAVKITDHIWEFCAGPHNSVNHRLSDEGNRPKSGLYQFDKREMDIRWSSFVLDDIPRPERMYPHYCIVQINNVFNNPQQLGKKRWVAYEHPQVIFQFYDGRTGEFRYSETVSTKRKKK</sequence>
<feature type="domain" description="PhoD-like phosphatase metallophosphatase" evidence="1">
    <location>
        <begin position="154"/>
        <end position="283"/>
    </location>
</feature>
<evidence type="ECO:0000313" key="4">
    <source>
        <dbReference type="Proteomes" id="UP000267585"/>
    </source>
</evidence>
<dbReference type="PANTHER" id="PTHR43606">
    <property type="entry name" value="PHOSPHATASE, PUTATIVE (AFU_ORTHOLOGUE AFUA_6G08710)-RELATED"/>
    <property type="match status" value="1"/>
</dbReference>
<protein>
    <submittedName>
        <fullName evidence="3">Alkaline phosphatase</fullName>
    </submittedName>
</protein>
<dbReference type="Pfam" id="PF25077">
    <property type="entry name" value="DUF7800"/>
    <property type="match status" value="1"/>
</dbReference>
<dbReference type="Gene3D" id="3.60.21.70">
    <property type="entry name" value="PhoD-like phosphatase"/>
    <property type="match status" value="1"/>
</dbReference>
<dbReference type="InterPro" id="IPR056702">
    <property type="entry name" value="DUF7800"/>
</dbReference>
<feature type="domain" description="DUF7800" evidence="2">
    <location>
        <begin position="27"/>
        <end position="106"/>
    </location>
</feature>
<name>A0A3S0AEY5_9FLAO</name>
<evidence type="ECO:0000259" key="2">
    <source>
        <dbReference type="Pfam" id="PF25077"/>
    </source>
</evidence>